<organism evidence="8 9">
    <name type="scientific">Steroidobacter gossypii</name>
    <dbReference type="NCBI Taxonomy" id="2805490"/>
    <lineage>
        <taxon>Bacteria</taxon>
        <taxon>Pseudomonadati</taxon>
        <taxon>Pseudomonadota</taxon>
        <taxon>Gammaproteobacteria</taxon>
        <taxon>Steroidobacterales</taxon>
        <taxon>Steroidobacteraceae</taxon>
        <taxon>Steroidobacter</taxon>
    </lineage>
</organism>
<keyword evidence="1 6" id="KW-0597">Phosphoprotein</keyword>
<name>A0ABS1X3C8_9GAMM</name>
<dbReference type="RefSeq" id="WP_203169827.1">
    <property type="nucleotide sequence ID" value="NZ_JAEVLS010000005.1"/>
</dbReference>
<protein>
    <submittedName>
        <fullName evidence="8">Response regulator</fullName>
    </submittedName>
</protein>
<evidence type="ECO:0000256" key="5">
    <source>
        <dbReference type="ARBA" id="ARBA00023163"/>
    </source>
</evidence>
<dbReference type="InterPro" id="IPR039420">
    <property type="entry name" value="WalR-like"/>
</dbReference>
<keyword evidence="5" id="KW-0804">Transcription</keyword>
<keyword evidence="3" id="KW-0805">Transcription regulation</keyword>
<dbReference type="EMBL" id="JAEVLS010000005">
    <property type="protein sequence ID" value="MBM0107733.1"/>
    <property type="molecule type" value="Genomic_DNA"/>
</dbReference>
<sequence>MLILIVEDEPICALSTVAELEHAGHKTLGPASTLEEGLELARTGHPSLALIDIDLMHAGDGVELARRLRELHVPTVFVSAQHPAAFQNSELALGLIGKPYNPADLPPSIEVISAILEGKRPPAASLPRALQLFH</sequence>
<evidence type="ECO:0000256" key="2">
    <source>
        <dbReference type="ARBA" id="ARBA00023012"/>
    </source>
</evidence>
<accession>A0ABS1X3C8</accession>
<feature type="domain" description="Response regulatory" evidence="7">
    <location>
        <begin position="2"/>
        <end position="113"/>
    </location>
</feature>
<proteinExistence type="predicted"/>
<comment type="caution">
    <text evidence="8">The sequence shown here is derived from an EMBL/GenBank/DDBJ whole genome shotgun (WGS) entry which is preliminary data.</text>
</comment>
<dbReference type="InterPro" id="IPR011006">
    <property type="entry name" value="CheY-like_superfamily"/>
</dbReference>
<evidence type="ECO:0000256" key="6">
    <source>
        <dbReference type="PROSITE-ProRule" id="PRU00169"/>
    </source>
</evidence>
<dbReference type="InterPro" id="IPR001789">
    <property type="entry name" value="Sig_transdc_resp-reg_receiver"/>
</dbReference>
<dbReference type="PANTHER" id="PTHR48111:SF1">
    <property type="entry name" value="TWO-COMPONENT RESPONSE REGULATOR ORR33"/>
    <property type="match status" value="1"/>
</dbReference>
<dbReference type="Proteomes" id="UP000661077">
    <property type="component" value="Unassembled WGS sequence"/>
</dbReference>
<evidence type="ECO:0000259" key="7">
    <source>
        <dbReference type="PROSITE" id="PS50110"/>
    </source>
</evidence>
<dbReference type="SUPFAM" id="SSF52172">
    <property type="entry name" value="CheY-like"/>
    <property type="match status" value="1"/>
</dbReference>
<dbReference type="Gene3D" id="3.40.50.2300">
    <property type="match status" value="1"/>
</dbReference>
<evidence type="ECO:0000313" key="9">
    <source>
        <dbReference type="Proteomes" id="UP000661077"/>
    </source>
</evidence>
<dbReference type="Pfam" id="PF00072">
    <property type="entry name" value="Response_reg"/>
    <property type="match status" value="1"/>
</dbReference>
<keyword evidence="2" id="KW-0902">Two-component regulatory system</keyword>
<gene>
    <name evidence="8" type="ORF">JM946_23560</name>
</gene>
<evidence type="ECO:0000256" key="1">
    <source>
        <dbReference type="ARBA" id="ARBA00022553"/>
    </source>
</evidence>
<evidence type="ECO:0000256" key="3">
    <source>
        <dbReference type="ARBA" id="ARBA00023015"/>
    </source>
</evidence>
<dbReference type="PROSITE" id="PS50110">
    <property type="entry name" value="RESPONSE_REGULATORY"/>
    <property type="match status" value="1"/>
</dbReference>
<keyword evidence="4" id="KW-0238">DNA-binding</keyword>
<keyword evidence="9" id="KW-1185">Reference proteome</keyword>
<evidence type="ECO:0000256" key="4">
    <source>
        <dbReference type="ARBA" id="ARBA00023125"/>
    </source>
</evidence>
<feature type="modified residue" description="4-aspartylphosphate" evidence="6">
    <location>
        <position position="52"/>
    </location>
</feature>
<reference evidence="8 9" key="1">
    <citation type="journal article" date="2021" name="Int. J. Syst. Evol. Microbiol.">
        <title>Steroidobacter gossypii sp. nov., isolated from soil of cotton cropping field.</title>
        <authorList>
            <person name="Huang R."/>
            <person name="Yang S."/>
            <person name="Zhen C."/>
            <person name="Liu W."/>
        </authorList>
    </citation>
    <scope>NUCLEOTIDE SEQUENCE [LARGE SCALE GENOMIC DNA]</scope>
    <source>
        <strain evidence="8 9">S1-65</strain>
    </source>
</reference>
<dbReference type="SMART" id="SM00448">
    <property type="entry name" value="REC"/>
    <property type="match status" value="1"/>
</dbReference>
<dbReference type="PANTHER" id="PTHR48111">
    <property type="entry name" value="REGULATOR OF RPOS"/>
    <property type="match status" value="1"/>
</dbReference>
<evidence type="ECO:0000313" key="8">
    <source>
        <dbReference type="EMBL" id="MBM0107733.1"/>
    </source>
</evidence>